<gene>
    <name evidence="1" type="ORF">JCM19232_5118</name>
</gene>
<sequence length="97" mass="10265">MITEDGIFGAGLNIGYQGIEFAEVDGLEGDDTFYVLSTNADVETTIIGGLGADVFNVASDVTKPIVSYSVEGRSSFINHSVFSDDEAITAFSLTVFL</sequence>
<dbReference type="EMBL" id="BBSA01000005">
    <property type="protein sequence ID" value="GAM62154.1"/>
    <property type="molecule type" value="Genomic_DNA"/>
</dbReference>
<evidence type="ECO:0000313" key="2">
    <source>
        <dbReference type="Proteomes" id="UP000031670"/>
    </source>
</evidence>
<organism evidence="1 2">
    <name type="scientific">Vibrio ishigakensis</name>
    <dbReference type="NCBI Taxonomy" id="1481914"/>
    <lineage>
        <taxon>Bacteria</taxon>
        <taxon>Pseudomonadati</taxon>
        <taxon>Pseudomonadota</taxon>
        <taxon>Gammaproteobacteria</taxon>
        <taxon>Vibrionales</taxon>
        <taxon>Vibrionaceae</taxon>
        <taxon>Vibrio</taxon>
    </lineage>
</organism>
<dbReference type="AlphaFoldDB" id="A0A0B8PH72"/>
<reference evidence="1 2" key="2">
    <citation type="submission" date="2015-01" db="EMBL/GenBank/DDBJ databases">
        <authorList>
            <consortium name="NBRP consortium"/>
            <person name="Sawabe T."/>
            <person name="Meirelles P."/>
            <person name="Feng G."/>
            <person name="Sayaka M."/>
            <person name="Hattori M."/>
            <person name="Ohkuma M."/>
        </authorList>
    </citation>
    <scope>NUCLEOTIDE SEQUENCE [LARGE SCALE GENOMIC DNA]</scope>
    <source>
        <strain evidence="1 2">JCM19232</strain>
    </source>
</reference>
<dbReference type="Proteomes" id="UP000031670">
    <property type="component" value="Unassembled WGS sequence"/>
</dbReference>
<keyword evidence="1" id="KW-0966">Cell projection</keyword>
<evidence type="ECO:0000313" key="1">
    <source>
        <dbReference type="EMBL" id="GAM62154.1"/>
    </source>
</evidence>
<protein>
    <submittedName>
        <fullName evidence="1">Flagellar hook-length control protein fliK</fullName>
    </submittedName>
</protein>
<proteinExistence type="predicted"/>
<reference evidence="1 2" key="1">
    <citation type="submission" date="2015-01" db="EMBL/GenBank/DDBJ databases">
        <title>Vibrio sp. C5 JCM 19232 whole genome shotgun sequence.</title>
        <authorList>
            <person name="Sawabe T."/>
            <person name="Meirelles P."/>
            <person name="Feng G."/>
            <person name="Sayaka M."/>
            <person name="Hattori M."/>
            <person name="Ohkuma M."/>
        </authorList>
    </citation>
    <scope>NUCLEOTIDE SEQUENCE [LARGE SCALE GENOMIC DNA]</scope>
    <source>
        <strain evidence="1 2">JCM19232</strain>
    </source>
</reference>
<name>A0A0B8PH72_9VIBR</name>
<keyword evidence="1" id="KW-0282">Flagellum</keyword>
<keyword evidence="1" id="KW-0969">Cilium</keyword>
<accession>A0A0B8PH72</accession>
<comment type="caution">
    <text evidence="1">The sequence shown here is derived from an EMBL/GenBank/DDBJ whole genome shotgun (WGS) entry which is preliminary data.</text>
</comment>